<dbReference type="EMBL" id="FQZE01000003">
    <property type="protein sequence ID" value="SHI53076.1"/>
    <property type="molecule type" value="Genomic_DNA"/>
</dbReference>
<dbReference type="Pfam" id="PF02452">
    <property type="entry name" value="PemK_toxin"/>
    <property type="match status" value="1"/>
</dbReference>
<dbReference type="InterPro" id="IPR003477">
    <property type="entry name" value="PemK-like"/>
</dbReference>
<sequence length="108" mass="12128">MNIGDIVLIPFPFSELSQVKVRPAVVITETKDKYKDLVVSAISSVVPTNISDREFIIAKSEKNNLRVKSVVKTDRIVTVKREKVITVMGKLTGNELNKFRSILVAMIR</sequence>
<gene>
    <name evidence="1" type="ORF">SAMN05444280_10356</name>
</gene>
<name>A0A1M6BWB2_9BACT</name>
<protein>
    <submittedName>
        <fullName evidence="1">mRNA interferase MazF</fullName>
    </submittedName>
</protein>
<dbReference type="Gene3D" id="2.30.30.110">
    <property type="match status" value="1"/>
</dbReference>
<dbReference type="Proteomes" id="UP000184050">
    <property type="component" value="Unassembled WGS sequence"/>
</dbReference>
<dbReference type="OrthoDB" id="129822at2"/>
<evidence type="ECO:0000313" key="2">
    <source>
        <dbReference type="Proteomes" id="UP000184050"/>
    </source>
</evidence>
<dbReference type="SUPFAM" id="SSF50118">
    <property type="entry name" value="Cell growth inhibitor/plasmid maintenance toxic component"/>
    <property type="match status" value="1"/>
</dbReference>
<evidence type="ECO:0000313" key="1">
    <source>
        <dbReference type="EMBL" id="SHI53076.1"/>
    </source>
</evidence>
<keyword evidence="2" id="KW-1185">Reference proteome</keyword>
<reference evidence="1 2" key="1">
    <citation type="submission" date="2016-11" db="EMBL/GenBank/DDBJ databases">
        <authorList>
            <person name="Jaros S."/>
            <person name="Januszkiewicz K."/>
            <person name="Wedrychowicz H."/>
        </authorList>
    </citation>
    <scope>NUCLEOTIDE SEQUENCE [LARGE SCALE GENOMIC DNA]</scope>
    <source>
        <strain evidence="1 2">DSM 27063</strain>
    </source>
</reference>
<dbReference type="STRING" id="1168035.SAMN05444280_10356"/>
<dbReference type="RefSeq" id="WP_073165162.1">
    <property type="nucleotide sequence ID" value="NZ_FQZE01000003.1"/>
</dbReference>
<dbReference type="AlphaFoldDB" id="A0A1M6BWB2"/>
<accession>A0A1M6BWB2</accession>
<dbReference type="GO" id="GO:0003677">
    <property type="term" value="F:DNA binding"/>
    <property type="evidence" value="ECO:0007669"/>
    <property type="project" value="InterPro"/>
</dbReference>
<proteinExistence type="predicted"/>
<organism evidence="1 2">
    <name type="scientific">Tangfeifania diversioriginum</name>
    <dbReference type="NCBI Taxonomy" id="1168035"/>
    <lineage>
        <taxon>Bacteria</taxon>
        <taxon>Pseudomonadati</taxon>
        <taxon>Bacteroidota</taxon>
        <taxon>Bacteroidia</taxon>
        <taxon>Marinilabiliales</taxon>
        <taxon>Prolixibacteraceae</taxon>
        <taxon>Tangfeifania</taxon>
    </lineage>
</organism>
<dbReference type="InterPro" id="IPR011067">
    <property type="entry name" value="Plasmid_toxin/cell-grow_inhib"/>
</dbReference>